<evidence type="ECO:0000313" key="5">
    <source>
        <dbReference type="Proteomes" id="UP000235145"/>
    </source>
</evidence>
<dbReference type="PROSITE" id="PS50994">
    <property type="entry name" value="INTEGRASE"/>
    <property type="match status" value="1"/>
</dbReference>
<dbReference type="Proteomes" id="UP000235145">
    <property type="component" value="Unassembled WGS sequence"/>
</dbReference>
<accession>A0A9R1UNY5</accession>
<organism evidence="4 5">
    <name type="scientific">Lactuca sativa</name>
    <name type="common">Garden lettuce</name>
    <dbReference type="NCBI Taxonomy" id="4236"/>
    <lineage>
        <taxon>Eukaryota</taxon>
        <taxon>Viridiplantae</taxon>
        <taxon>Streptophyta</taxon>
        <taxon>Embryophyta</taxon>
        <taxon>Tracheophyta</taxon>
        <taxon>Spermatophyta</taxon>
        <taxon>Magnoliopsida</taxon>
        <taxon>eudicotyledons</taxon>
        <taxon>Gunneridae</taxon>
        <taxon>Pentapetalae</taxon>
        <taxon>asterids</taxon>
        <taxon>campanulids</taxon>
        <taxon>Asterales</taxon>
        <taxon>Asteraceae</taxon>
        <taxon>Cichorioideae</taxon>
        <taxon>Cichorieae</taxon>
        <taxon>Lactucinae</taxon>
        <taxon>Lactuca</taxon>
    </lineage>
</organism>
<dbReference type="InterPro" id="IPR029472">
    <property type="entry name" value="Copia-like_N"/>
</dbReference>
<reference evidence="4 5" key="1">
    <citation type="journal article" date="2017" name="Nat. Commun.">
        <title>Genome assembly with in vitro proximity ligation data and whole-genome triplication in lettuce.</title>
        <authorList>
            <person name="Reyes-Chin-Wo S."/>
            <person name="Wang Z."/>
            <person name="Yang X."/>
            <person name="Kozik A."/>
            <person name="Arikit S."/>
            <person name="Song C."/>
            <person name="Xia L."/>
            <person name="Froenicke L."/>
            <person name="Lavelle D.O."/>
            <person name="Truco M.J."/>
            <person name="Xia R."/>
            <person name="Zhu S."/>
            <person name="Xu C."/>
            <person name="Xu H."/>
            <person name="Xu X."/>
            <person name="Cox K."/>
            <person name="Korf I."/>
            <person name="Meyers B.C."/>
            <person name="Michelmore R.W."/>
        </authorList>
    </citation>
    <scope>NUCLEOTIDE SEQUENCE [LARGE SCALE GENOMIC DNA]</scope>
    <source>
        <strain evidence="5">cv. Salinas</strain>
        <tissue evidence="4">Seedlings</tissue>
    </source>
</reference>
<keyword evidence="2" id="KW-0472">Membrane</keyword>
<feature type="transmembrane region" description="Helical" evidence="2">
    <location>
        <begin position="109"/>
        <end position="126"/>
    </location>
</feature>
<evidence type="ECO:0000259" key="3">
    <source>
        <dbReference type="PROSITE" id="PS50994"/>
    </source>
</evidence>
<dbReference type="InterPro" id="IPR001584">
    <property type="entry name" value="Integrase_cat-core"/>
</dbReference>
<dbReference type="Pfam" id="PF00665">
    <property type="entry name" value="rve"/>
    <property type="match status" value="1"/>
</dbReference>
<dbReference type="Pfam" id="PF22936">
    <property type="entry name" value="Pol_BBD"/>
    <property type="match status" value="1"/>
</dbReference>
<dbReference type="AlphaFoldDB" id="A0A9R1UNY5"/>
<dbReference type="PANTHER" id="PTHR34222">
    <property type="entry name" value="GAG_PRE-INTEGRS DOMAIN-CONTAINING PROTEIN"/>
    <property type="match status" value="1"/>
</dbReference>
<feature type="region of interest" description="Disordered" evidence="1">
    <location>
        <begin position="572"/>
        <end position="592"/>
    </location>
</feature>
<evidence type="ECO:0000256" key="1">
    <source>
        <dbReference type="SAM" id="MobiDB-lite"/>
    </source>
</evidence>
<dbReference type="GO" id="GO:0003676">
    <property type="term" value="F:nucleic acid binding"/>
    <property type="evidence" value="ECO:0007669"/>
    <property type="project" value="InterPro"/>
</dbReference>
<dbReference type="Gene3D" id="3.30.420.10">
    <property type="entry name" value="Ribonuclease H-like superfamily/Ribonuclease H"/>
    <property type="match status" value="1"/>
</dbReference>
<dbReference type="InterPro" id="IPR036397">
    <property type="entry name" value="RNaseH_sf"/>
</dbReference>
<evidence type="ECO:0000313" key="4">
    <source>
        <dbReference type="EMBL" id="KAJ0190286.1"/>
    </source>
</evidence>
<dbReference type="InterPro" id="IPR054722">
    <property type="entry name" value="PolX-like_BBD"/>
</dbReference>
<keyword evidence="2" id="KW-1133">Transmembrane helix</keyword>
<dbReference type="SUPFAM" id="SSF52047">
    <property type="entry name" value="RNI-like"/>
    <property type="match status" value="1"/>
</dbReference>
<keyword evidence="5" id="KW-1185">Reference proteome</keyword>
<proteinExistence type="predicted"/>
<comment type="caution">
    <text evidence="4">The sequence shown here is derived from an EMBL/GenBank/DDBJ whole genome shotgun (WGS) entry which is preliminary data.</text>
</comment>
<dbReference type="PANTHER" id="PTHR34222:SF96">
    <property type="entry name" value="GAG-PRE-INTEGRASE DOMAIN, GAG-POLYPEPTIDE OF LTR COPIA-TYPE-RELATED"/>
    <property type="match status" value="1"/>
</dbReference>
<feature type="transmembrane region" description="Helical" evidence="2">
    <location>
        <begin position="80"/>
        <end position="102"/>
    </location>
</feature>
<gene>
    <name evidence="4" type="ORF">LSAT_V11C800395490</name>
</gene>
<protein>
    <recommendedName>
        <fullName evidence="3">Integrase catalytic domain-containing protein</fullName>
    </recommendedName>
</protein>
<dbReference type="SUPFAM" id="SSF53098">
    <property type="entry name" value="Ribonuclease H-like"/>
    <property type="match status" value="1"/>
</dbReference>
<dbReference type="EMBL" id="NBSK02000008">
    <property type="protein sequence ID" value="KAJ0190286.1"/>
    <property type="molecule type" value="Genomic_DNA"/>
</dbReference>
<dbReference type="Pfam" id="PF14244">
    <property type="entry name" value="Retrotran_gag_3"/>
    <property type="match status" value="1"/>
</dbReference>
<dbReference type="InterPro" id="IPR012337">
    <property type="entry name" value="RNaseH-like_sf"/>
</dbReference>
<name>A0A9R1UNY5_LACSA</name>
<keyword evidence="2" id="KW-0812">Transmembrane</keyword>
<sequence>MISFSFSSSQLTSCCEIDQIILRLSKMSTLKTFSLCIGLGNDHKLLSSFFMLQHLKHLKLQNSMFQPPSSFYGFSRLKSLYFHNVSISSNVLLCFIFNFPLFKSFTLKNFAILIYTYIYCIVMYIGDEKHLTGCWNSDFVELFTCLPMIEHLYMNSSPLKCFASGVFPYKLLIAHVHLIVLNVSGLCFAKEVDLHCALLLVTSSLNIEKIKMETCYTSEVVSQSAINLIDLVDYCNVTLDHLCELEIRNMVNVKSKMDFMKLILGKSPMLKKVGIVIDNWVVVNVEVKMLRELLQYQRASTNVKIISKLTSMIIIYVCHVGLLELRSPADASSSKTPIDITSPFFLTPADHPGQNFVGENLLHDGSYSDWQNEMINALSAKNKMGFVDGTMLMPKEDSEELMNWRRCKAKVRGWLVSSMEKEIKRSVKSVWDEIQSISPTPSYVCKGCKCDVNKEFVKLREKERLYDFLMGLNDEYNAVKTQILSSTPLPALSIAYHLVSHDEQQRIVGMNRHAGGDATAFQTYGKIGPKRKDISQNSTKKRNEDCWCTNCQKSGHTMDGCFEIIGYPQWWNPKQTKSQDNKQKTPSKATTTISDNSVVPGITKAEYEVLLKLLRTNQVAENSKKTSPTANMTGKITKANNSWIIDSGASDHVTHWENWLENVKTKSNYTSVTIPNGETLEVKRVGDIHLSKGFSLKDVLSVPDFNCNLLSVSKITRYLNCSLTFLPDKCVVQDLPSKNLIGMGKQKDGLYYLEPFKQNEVVMAVWTKRHASDAVLKKIQHLENINTNSHFCDSCIRAKQSRLHFPISFAKTSSCFDLILVDIWGRYRHASIDGAHYFLSIVDDFSRGVWVYLMKTKTEAAYFLVMFYNMVETQFGKRVKRIRTDNGSEFRSQHMLYFYMKHGILLETSCPYTPH</sequence>
<dbReference type="GO" id="GO:0015074">
    <property type="term" value="P:DNA integration"/>
    <property type="evidence" value="ECO:0007669"/>
    <property type="project" value="InterPro"/>
</dbReference>
<feature type="domain" description="Integrase catalytic" evidence="3">
    <location>
        <begin position="802"/>
        <end position="915"/>
    </location>
</feature>
<evidence type="ECO:0000256" key="2">
    <source>
        <dbReference type="SAM" id="Phobius"/>
    </source>
</evidence>